<keyword evidence="1" id="KW-1133">Transmembrane helix</keyword>
<sequence length="126" mass="13287">MGRRAHESTPSRRFSITPAPFTNTGDLLLRVTAILQASYSPLIVLGVHSHCPRVGAASFILSIGCCHVGPMFAISVLQASYSPLIVLGVHSHCPRVGAASFILSIGCCHVGSMFAISVLQLTSVEL</sequence>
<evidence type="ECO:0000313" key="2">
    <source>
        <dbReference type="EMBL" id="CAH2079793.1"/>
    </source>
</evidence>
<evidence type="ECO:0000313" key="3">
    <source>
        <dbReference type="Proteomes" id="UP000836841"/>
    </source>
</evidence>
<name>A0AAU9TB39_THLAR</name>
<keyword evidence="1" id="KW-0472">Membrane</keyword>
<dbReference type="AlphaFoldDB" id="A0AAU9TB39"/>
<keyword evidence="1" id="KW-0812">Transmembrane</keyword>
<protein>
    <submittedName>
        <fullName evidence="2">Uncharacterized protein</fullName>
    </submittedName>
</protein>
<organism evidence="2 3">
    <name type="scientific">Thlaspi arvense</name>
    <name type="common">Field penny-cress</name>
    <dbReference type="NCBI Taxonomy" id="13288"/>
    <lineage>
        <taxon>Eukaryota</taxon>
        <taxon>Viridiplantae</taxon>
        <taxon>Streptophyta</taxon>
        <taxon>Embryophyta</taxon>
        <taxon>Tracheophyta</taxon>
        <taxon>Spermatophyta</taxon>
        <taxon>Magnoliopsida</taxon>
        <taxon>eudicotyledons</taxon>
        <taxon>Gunneridae</taxon>
        <taxon>Pentapetalae</taxon>
        <taxon>rosids</taxon>
        <taxon>malvids</taxon>
        <taxon>Brassicales</taxon>
        <taxon>Brassicaceae</taxon>
        <taxon>Thlaspideae</taxon>
        <taxon>Thlaspi</taxon>
    </lineage>
</organism>
<gene>
    <name evidence="2" type="ORF">TAV2_LOCUS23247</name>
</gene>
<dbReference type="Proteomes" id="UP000836841">
    <property type="component" value="Chromosome 7"/>
</dbReference>
<reference evidence="2 3" key="1">
    <citation type="submission" date="2022-03" db="EMBL/GenBank/DDBJ databases">
        <authorList>
            <person name="Nunn A."/>
            <person name="Chopra R."/>
            <person name="Nunn A."/>
            <person name="Contreras Garrido A."/>
        </authorList>
    </citation>
    <scope>NUCLEOTIDE SEQUENCE [LARGE SCALE GENOMIC DNA]</scope>
</reference>
<feature type="transmembrane region" description="Helical" evidence="1">
    <location>
        <begin position="59"/>
        <end position="81"/>
    </location>
</feature>
<evidence type="ECO:0000256" key="1">
    <source>
        <dbReference type="SAM" id="Phobius"/>
    </source>
</evidence>
<keyword evidence="3" id="KW-1185">Reference proteome</keyword>
<accession>A0AAU9TB39</accession>
<proteinExistence type="predicted"/>
<dbReference type="EMBL" id="OU466863">
    <property type="protein sequence ID" value="CAH2079793.1"/>
    <property type="molecule type" value="Genomic_DNA"/>
</dbReference>
<feature type="transmembrane region" description="Helical" evidence="1">
    <location>
        <begin position="101"/>
        <end position="121"/>
    </location>
</feature>